<reference evidence="7" key="1">
    <citation type="submission" date="2017-02" db="UniProtKB">
        <authorList>
            <consortium name="WormBaseParasite"/>
        </authorList>
    </citation>
    <scope>IDENTIFICATION</scope>
</reference>
<evidence type="ECO:0000313" key="6">
    <source>
        <dbReference type="Proteomes" id="UP000050640"/>
    </source>
</evidence>
<dbReference type="GO" id="GO:0005886">
    <property type="term" value="C:plasma membrane"/>
    <property type="evidence" value="ECO:0007669"/>
    <property type="project" value="TreeGrafter"/>
</dbReference>
<feature type="transmembrane region" description="Helical" evidence="4">
    <location>
        <begin position="12"/>
        <end position="32"/>
    </location>
</feature>
<feature type="domain" description="P-type ATPase C-terminal" evidence="5">
    <location>
        <begin position="15"/>
        <end position="83"/>
    </location>
</feature>
<dbReference type="PANTHER" id="PTHR24092:SF218">
    <property type="entry name" value="PHOSPHOLIPID-TRANSPORTING ATPASE"/>
    <property type="match status" value="1"/>
</dbReference>
<dbReference type="GO" id="GO:0045332">
    <property type="term" value="P:phospholipid translocation"/>
    <property type="evidence" value="ECO:0007669"/>
    <property type="project" value="TreeGrafter"/>
</dbReference>
<evidence type="ECO:0000256" key="1">
    <source>
        <dbReference type="ARBA" id="ARBA00004141"/>
    </source>
</evidence>
<keyword evidence="4" id="KW-1133">Transmembrane helix</keyword>
<feature type="transmembrane region" description="Helical" evidence="4">
    <location>
        <begin position="38"/>
        <end position="58"/>
    </location>
</feature>
<dbReference type="GO" id="GO:0046872">
    <property type="term" value="F:metal ion binding"/>
    <property type="evidence" value="ECO:0007669"/>
    <property type="project" value="UniProtKB-KW"/>
</dbReference>
<evidence type="ECO:0000256" key="2">
    <source>
        <dbReference type="ARBA" id="ARBA00022723"/>
    </source>
</evidence>
<keyword evidence="4" id="KW-0812">Transmembrane</keyword>
<dbReference type="PANTHER" id="PTHR24092">
    <property type="entry name" value="PROBABLE PHOSPHOLIPID-TRANSPORTING ATPASE"/>
    <property type="match status" value="1"/>
</dbReference>
<keyword evidence="3" id="KW-0460">Magnesium</keyword>
<dbReference type="Pfam" id="PF16212">
    <property type="entry name" value="PhoLip_ATPase_C"/>
    <property type="match status" value="1"/>
</dbReference>
<evidence type="ECO:0000259" key="5">
    <source>
        <dbReference type="Pfam" id="PF16212"/>
    </source>
</evidence>
<dbReference type="AlphaFoldDB" id="A0A0R3S4T7"/>
<dbReference type="STRING" id="1147741.A0A0R3S4T7"/>
<name>A0A0R3S4T7_9BILA</name>
<dbReference type="GO" id="GO:0140326">
    <property type="term" value="F:ATPase-coupled intramembrane lipid transporter activity"/>
    <property type="evidence" value="ECO:0007669"/>
    <property type="project" value="TreeGrafter"/>
</dbReference>
<dbReference type="WBParaSite" id="EEL_0000980601-mRNA-1">
    <property type="protein sequence ID" value="EEL_0000980601-mRNA-1"/>
    <property type="gene ID" value="EEL_0000980601"/>
</dbReference>
<dbReference type="Proteomes" id="UP000050640">
    <property type="component" value="Unplaced"/>
</dbReference>
<protein>
    <submittedName>
        <fullName evidence="7">PhoLip_ATPase_C domain-containing protein</fullName>
    </submittedName>
</protein>
<organism evidence="6 7">
    <name type="scientific">Elaeophora elaphi</name>
    <dbReference type="NCBI Taxonomy" id="1147741"/>
    <lineage>
        <taxon>Eukaryota</taxon>
        <taxon>Metazoa</taxon>
        <taxon>Ecdysozoa</taxon>
        <taxon>Nematoda</taxon>
        <taxon>Chromadorea</taxon>
        <taxon>Rhabditida</taxon>
        <taxon>Spirurina</taxon>
        <taxon>Spiruromorpha</taxon>
        <taxon>Filarioidea</taxon>
        <taxon>Onchocercidae</taxon>
        <taxon>Elaeophora</taxon>
    </lineage>
</organism>
<evidence type="ECO:0000256" key="3">
    <source>
        <dbReference type="ARBA" id="ARBA00022842"/>
    </source>
</evidence>
<evidence type="ECO:0000256" key="4">
    <source>
        <dbReference type="SAM" id="Phobius"/>
    </source>
</evidence>
<accession>A0A0R3S4T7</accession>
<dbReference type="InterPro" id="IPR032630">
    <property type="entry name" value="P_typ_ATPase_c"/>
</dbReference>
<sequence>MSFVLHYEKETLLQLFVFVIFWYQFFDGFSGSLPMDPIYTMLYPIIFTGIQPLIFGIYDQVAKRECLQEKPELYNVCRTNKVSTIYLRNDLKFCD</sequence>
<proteinExistence type="predicted"/>
<keyword evidence="2" id="KW-0479">Metal-binding</keyword>
<evidence type="ECO:0000313" key="7">
    <source>
        <dbReference type="WBParaSite" id="EEL_0000980601-mRNA-1"/>
    </source>
</evidence>
<comment type="subcellular location">
    <subcellularLocation>
        <location evidence="1">Membrane</location>
        <topology evidence="1">Multi-pass membrane protein</topology>
    </subcellularLocation>
</comment>
<keyword evidence="6" id="KW-1185">Reference proteome</keyword>
<keyword evidence="4" id="KW-0472">Membrane</keyword>